<evidence type="ECO:0000256" key="8">
    <source>
        <dbReference type="ARBA" id="ARBA00048679"/>
    </source>
</evidence>
<dbReference type="PROSITE" id="PS00107">
    <property type="entry name" value="PROTEIN_KINASE_ATP"/>
    <property type="match status" value="1"/>
</dbReference>
<evidence type="ECO:0000313" key="12">
    <source>
        <dbReference type="Proteomes" id="UP000235371"/>
    </source>
</evidence>
<dbReference type="RefSeq" id="XP_024743835.1">
    <property type="nucleotide sequence ID" value="XM_024884335.1"/>
</dbReference>
<dbReference type="InParanoid" id="A0A2J6TVB8"/>
<evidence type="ECO:0000256" key="4">
    <source>
        <dbReference type="ARBA" id="ARBA00022741"/>
    </source>
</evidence>
<evidence type="ECO:0000313" key="11">
    <source>
        <dbReference type="EMBL" id="PMD66931.1"/>
    </source>
</evidence>
<feature type="binding site" evidence="9">
    <location>
        <position position="63"/>
    </location>
    <ligand>
        <name>ATP</name>
        <dbReference type="ChEBI" id="CHEBI:30616"/>
    </ligand>
</feature>
<name>A0A2J6TVB8_9HELO</name>
<comment type="catalytic activity">
    <reaction evidence="8">
        <text>L-seryl-[protein] + ATP = O-phospho-L-seryl-[protein] + ADP + H(+)</text>
        <dbReference type="Rhea" id="RHEA:17989"/>
        <dbReference type="Rhea" id="RHEA-COMP:9863"/>
        <dbReference type="Rhea" id="RHEA-COMP:11604"/>
        <dbReference type="ChEBI" id="CHEBI:15378"/>
        <dbReference type="ChEBI" id="CHEBI:29999"/>
        <dbReference type="ChEBI" id="CHEBI:30616"/>
        <dbReference type="ChEBI" id="CHEBI:83421"/>
        <dbReference type="ChEBI" id="CHEBI:456216"/>
        <dbReference type="EC" id="2.7.11.1"/>
    </reaction>
</comment>
<gene>
    <name evidence="11" type="ORF">K444DRAFT_639084</name>
</gene>
<reference evidence="11 12" key="1">
    <citation type="submission" date="2016-04" db="EMBL/GenBank/DDBJ databases">
        <title>A degradative enzymes factory behind the ericoid mycorrhizal symbiosis.</title>
        <authorList>
            <consortium name="DOE Joint Genome Institute"/>
            <person name="Martino E."/>
            <person name="Morin E."/>
            <person name="Grelet G."/>
            <person name="Kuo A."/>
            <person name="Kohler A."/>
            <person name="Daghino S."/>
            <person name="Barry K."/>
            <person name="Choi C."/>
            <person name="Cichocki N."/>
            <person name="Clum A."/>
            <person name="Copeland A."/>
            <person name="Hainaut M."/>
            <person name="Haridas S."/>
            <person name="Labutti K."/>
            <person name="Lindquist E."/>
            <person name="Lipzen A."/>
            <person name="Khouja H.-R."/>
            <person name="Murat C."/>
            <person name="Ohm R."/>
            <person name="Olson A."/>
            <person name="Spatafora J."/>
            <person name="Veneault-Fourrey C."/>
            <person name="Henrissat B."/>
            <person name="Grigoriev I."/>
            <person name="Martin F."/>
            <person name="Perotto S."/>
        </authorList>
    </citation>
    <scope>NUCLEOTIDE SEQUENCE [LARGE SCALE GENOMIC DNA]</scope>
    <source>
        <strain evidence="11 12">E</strain>
    </source>
</reference>
<evidence type="ECO:0000256" key="7">
    <source>
        <dbReference type="ARBA" id="ARBA00047899"/>
    </source>
</evidence>
<feature type="domain" description="Protein kinase" evidence="10">
    <location>
        <begin position="34"/>
        <end position="398"/>
    </location>
</feature>
<dbReference type="STRING" id="1095630.A0A2J6TVB8"/>
<dbReference type="InterPro" id="IPR051334">
    <property type="entry name" value="SRPK"/>
</dbReference>
<dbReference type="AlphaFoldDB" id="A0A2J6TVB8"/>
<dbReference type="PANTHER" id="PTHR47634">
    <property type="entry name" value="PROTEIN KINASE DOMAIN-CONTAINING PROTEIN-RELATED"/>
    <property type="match status" value="1"/>
</dbReference>
<dbReference type="OrthoDB" id="5979581at2759"/>
<dbReference type="GO" id="GO:0000245">
    <property type="term" value="P:spliceosomal complex assembly"/>
    <property type="evidence" value="ECO:0007669"/>
    <property type="project" value="TreeGrafter"/>
</dbReference>
<keyword evidence="4 9" id="KW-0547">Nucleotide-binding</keyword>
<proteinExistence type="predicted"/>
<evidence type="ECO:0000256" key="5">
    <source>
        <dbReference type="ARBA" id="ARBA00022777"/>
    </source>
</evidence>
<dbReference type="PANTHER" id="PTHR47634:SF9">
    <property type="entry name" value="PROTEIN KINASE DOMAIN-CONTAINING PROTEIN-RELATED"/>
    <property type="match status" value="1"/>
</dbReference>
<dbReference type="GeneID" id="36592412"/>
<dbReference type="Pfam" id="PF00069">
    <property type="entry name" value="Pkinase"/>
    <property type="match status" value="2"/>
</dbReference>
<keyword evidence="5 11" id="KW-0418">Kinase</keyword>
<evidence type="ECO:0000256" key="1">
    <source>
        <dbReference type="ARBA" id="ARBA00012513"/>
    </source>
</evidence>
<dbReference type="SMART" id="SM00220">
    <property type="entry name" value="S_TKc"/>
    <property type="match status" value="1"/>
</dbReference>
<dbReference type="EC" id="2.7.11.1" evidence="1"/>
<evidence type="ECO:0000256" key="3">
    <source>
        <dbReference type="ARBA" id="ARBA00022679"/>
    </source>
</evidence>
<evidence type="ECO:0000256" key="2">
    <source>
        <dbReference type="ARBA" id="ARBA00022527"/>
    </source>
</evidence>
<evidence type="ECO:0000259" key="10">
    <source>
        <dbReference type="PROSITE" id="PS50011"/>
    </source>
</evidence>
<sequence length="402" mass="45440">MFKFSSMMTEDANLYHLGGLHPVNIGDRLKDERYQILHKLGFGHFSTVWLARDHFKACYVALKIYAAEEGGRSHSSSNELKALRHLSRGSETHPGRQFIMMLQDEFFIKGPNGTHQCCVTQVAGARLSRAPTLKYNALGPARKLASQLFLALEYIHSSEIVHGDIFTSNILQQVGIFDHWSEEELYECIGTPIREKVDLIDQTEPIGTATPTYLVHQCNLAALEECLALPKIILIDFGSAFSSFKPPIEHDNLPQISPTEVLFHTTLSSSIDTWAAGCVTFEICAGYTLFKALFNRKQDVRKDIVAMLGKPPKPMWQLRPERGCYFEADGTPKKTAKGIMVKPYPLSDRIRDMTRLYSDTEDFPTAELAELYDLLSKIFLYETESRLSPSMALKHPFLSHYV</sequence>
<evidence type="ECO:0000256" key="6">
    <source>
        <dbReference type="ARBA" id="ARBA00022840"/>
    </source>
</evidence>
<dbReference type="InterPro" id="IPR017441">
    <property type="entry name" value="Protein_kinase_ATP_BS"/>
</dbReference>
<dbReference type="InterPro" id="IPR011009">
    <property type="entry name" value="Kinase-like_dom_sf"/>
</dbReference>
<keyword evidence="3" id="KW-0808">Transferase</keyword>
<keyword evidence="12" id="KW-1185">Reference proteome</keyword>
<protein>
    <recommendedName>
        <fullName evidence="1">non-specific serine/threonine protein kinase</fullName>
        <ecNumber evidence="1">2.7.11.1</ecNumber>
    </recommendedName>
</protein>
<dbReference type="GO" id="GO:0050684">
    <property type="term" value="P:regulation of mRNA processing"/>
    <property type="evidence" value="ECO:0007669"/>
    <property type="project" value="TreeGrafter"/>
</dbReference>
<dbReference type="GO" id="GO:0005524">
    <property type="term" value="F:ATP binding"/>
    <property type="evidence" value="ECO:0007669"/>
    <property type="project" value="UniProtKB-UniRule"/>
</dbReference>
<dbReference type="PROSITE" id="PS50011">
    <property type="entry name" value="PROTEIN_KINASE_DOM"/>
    <property type="match status" value="1"/>
</dbReference>
<dbReference type="Proteomes" id="UP000235371">
    <property type="component" value="Unassembled WGS sequence"/>
</dbReference>
<keyword evidence="6 9" id="KW-0067">ATP-binding</keyword>
<organism evidence="11 12">
    <name type="scientific">Hyaloscypha bicolor E</name>
    <dbReference type="NCBI Taxonomy" id="1095630"/>
    <lineage>
        <taxon>Eukaryota</taxon>
        <taxon>Fungi</taxon>
        <taxon>Dikarya</taxon>
        <taxon>Ascomycota</taxon>
        <taxon>Pezizomycotina</taxon>
        <taxon>Leotiomycetes</taxon>
        <taxon>Helotiales</taxon>
        <taxon>Hyaloscyphaceae</taxon>
        <taxon>Hyaloscypha</taxon>
        <taxon>Hyaloscypha bicolor</taxon>
    </lineage>
</organism>
<keyword evidence="2" id="KW-0723">Serine/threonine-protein kinase</keyword>
<comment type="catalytic activity">
    <reaction evidence="7">
        <text>L-threonyl-[protein] + ATP = O-phospho-L-threonyl-[protein] + ADP + H(+)</text>
        <dbReference type="Rhea" id="RHEA:46608"/>
        <dbReference type="Rhea" id="RHEA-COMP:11060"/>
        <dbReference type="Rhea" id="RHEA-COMP:11605"/>
        <dbReference type="ChEBI" id="CHEBI:15378"/>
        <dbReference type="ChEBI" id="CHEBI:30013"/>
        <dbReference type="ChEBI" id="CHEBI:30616"/>
        <dbReference type="ChEBI" id="CHEBI:61977"/>
        <dbReference type="ChEBI" id="CHEBI:456216"/>
        <dbReference type="EC" id="2.7.11.1"/>
    </reaction>
</comment>
<dbReference type="SUPFAM" id="SSF56112">
    <property type="entry name" value="Protein kinase-like (PK-like)"/>
    <property type="match status" value="1"/>
</dbReference>
<dbReference type="Gene3D" id="3.30.200.20">
    <property type="entry name" value="Phosphorylase Kinase, domain 1"/>
    <property type="match status" value="1"/>
</dbReference>
<evidence type="ECO:0000256" key="9">
    <source>
        <dbReference type="PROSITE-ProRule" id="PRU10141"/>
    </source>
</evidence>
<dbReference type="EMBL" id="KZ613740">
    <property type="protein sequence ID" value="PMD66931.1"/>
    <property type="molecule type" value="Genomic_DNA"/>
</dbReference>
<dbReference type="Gene3D" id="1.10.510.10">
    <property type="entry name" value="Transferase(Phosphotransferase) domain 1"/>
    <property type="match status" value="1"/>
</dbReference>
<dbReference type="GO" id="GO:0004674">
    <property type="term" value="F:protein serine/threonine kinase activity"/>
    <property type="evidence" value="ECO:0007669"/>
    <property type="project" value="UniProtKB-KW"/>
</dbReference>
<accession>A0A2J6TVB8</accession>
<dbReference type="InterPro" id="IPR000719">
    <property type="entry name" value="Prot_kinase_dom"/>
</dbReference>